<evidence type="ECO:0000256" key="11">
    <source>
        <dbReference type="ARBA" id="ARBA00023303"/>
    </source>
</evidence>
<dbReference type="PANTHER" id="PTHR12454">
    <property type="entry name" value="TRIMERIC INTRACELLULAR CATION CHANNEL"/>
    <property type="match status" value="1"/>
</dbReference>
<keyword evidence="3" id="KW-0813">Transport</keyword>
<evidence type="ECO:0000256" key="10">
    <source>
        <dbReference type="ARBA" id="ARBA00023136"/>
    </source>
</evidence>
<evidence type="ECO:0000256" key="2">
    <source>
        <dbReference type="ARBA" id="ARBA00005766"/>
    </source>
</evidence>
<dbReference type="OrthoDB" id="195817at2759"/>
<evidence type="ECO:0000256" key="7">
    <source>
        <dbReference type="ARBA" id="ARBA00022958"/>
    </source>
</evidence>
<evidence type="ECO:0000313" key="14">
    <source>
        <dbReference type="Proteomes" id="UP000085678"/>
    </source>
</evidence>
<keyword evidence="10 13" id="KW-0472">Membrane</keyword>
<evidence type="ECO:0000256" key="3">
    <source>
        <dbReference type="ARBA" id="ARBA00022448"/>
    </source>
</evidence>
<feature type="transmembrane region" description="Helical" evidence="13">
    <location>
        <begin position="211"/>
        <end position="230"/>
    </location>
</feature>
<dbReference type="GeneID" id="106165051"/>
<name>A0A1S3IK28_LINAN</name>
<dbReference type="GO" id="GO:0005267">
    <property type="term" value="F:potassium channel activity"/>
    <property type="evidence" value="ECO:0007669"/>
    <property type="project" value="UniProtKB-KW"/>
</dbReference>
<evidence type="ECO:0000256" key="9">
    <source>
        <dbReference type="ARBA" id="ARBA00023065"/>
    </source>
</evidence>
<dbReference type="InterPro" id="IPR007866">
    <property type="entry name" value="TRIC_channel"/>
</dbReference>
<comment type="similarity">
    <text evidence="2">Belongs to the TMEM38 family.</text>
</comment>
<evidence type="ECO:0000256" key="5">
    <source>
        <dbReference type="ARBA" id="ARBA00022692"/>
    </source>
</evidence>
<keyword evidence="11" id="KW-0407">Ion channel</keyword>
<dbReference type="Pfam" id="PF05197">
    <property type="entry name" value="TRIC"/>
    <property type="match status" value="1"/>
</dbReference>
<evidence type="ECO:0000256" key="8">
    <source>
        <dbReference type="ARBA" id="ARBA00022989"/>
    </source>
</evidence>
<dbReference type="GO" id="GO:0012505">
    <property type="term" value="C:endomembrane system"/>
    <property type="evidence" value="ECO:0007669"/>
    <property type="project" value="UniProtKB-SubCell"/>
</dbReference>
<keyword evidence="9" id="KW-0406">Ion transport</keyword>
<evidence type="ECO:0000256" key="13">
    <source>
        <dbReference type="SAM" id="Phobius"/>
    </source>
</evidence>
<sequence length="285" mass="32365">MDPQTFMNIATTVSKLKMWPYFDVCHYILMALAVREDSPQTGSQAFSRKHPLSCWVSTMLMCFGGSILANLMLGEPCIVAFKRHDMVLTATVVWYLINYSPMDICYKTMRLLPLRVVAFLAVEIRRAKQVHDGVAITAKLHPNAYLLMIIIAVSRGSGSYVIKNFERLVRGLWIPTTNELLQPSFTTKACIAAALIFVLERMNYLTAPHAVIHFGIVIFFIYFRLSSLLLGIHDPFLPFENLFCAVFMGGMWDALRRVKEEVKENGTTKDSKQDVVKGKDEKKKD</sequence>
<organism evidence="14 15">
    <name type="scientific">Lingula anatina</name>
    <name type="common">Brachiopod</name>
    <name type="synonym">Lingula unguis</name>
    <dbReference type="NCBI Taxonomy" id="7574"/>
    <lineage>
        <taxon>Eukaryota</taxon>
        <taxon>Metazoa</taxon>
        <taxon>Spiralia</taxon>
        <taxon>Lophotrochozoa</taxon>
        <taxon>Brachiopoda</taxon>
        <taxon>Linguliformea</taxon>
        <taxon>Lingulata</taxon>
        <taxon>Lingulida</taxon>
        <taxon>Linguloidea</taxon>
        <taxon>Lingulidae</taxon>
        <taxon>Lingula</taxon>
    </lineage>
</organism>
<dbReference type="GO" id="GO:0042802">
    <property type="term" value="F:identical protein binding"/>
    <property type="evidence" value="ECO:0007669"/>
    <property type="project" value="InterPro"/>
</dbReference>
<feature type="transmembrane region" description="Helical" evidence="13">
    <location>
        <begin position="86"/>
        <end position="106"/>
    </location>
</feature>
<keyword evidence="5 13" id="KW-0812">Transmembrane</keyword>
<keyword evidence="8 13" id="KW-1133">Transmembrane helix</keyword>
<comment type="subcellular location">
    <subcellularLocation>
        <location evidence="1">Endomembrane system</location>
        <topology evidence="1">Multi-pass membrane protein</topology>
    </subcellularLocation>
</comment>
<keyword evidence="14" id="KW-1185">Reference proteome</keyword>
<dbReference type="PANTHER" id="PTHR12454:SF11">
    <property type="entry name" value="GH25683P"/>
    <property type="match status" value="1"/>
</dbReference>
<reference evidence="15" key="1">
    <citation type="submission" date="2025-08" db="UniProtKB">
        <authorList>
            <consortium name="RefSeq"/>
        </authorList>
    </citation>
    <scope>IDENTIFICATION</scope>
    <source>
        <tissue evidence="15">Gonads</tissue>
    </source>
</reference>
<keyword evidence="6" id="KW-0631">Potassium channel</keyword>
<dbReference type="RefSeq" id="XP_013398595.1">
    <property type="nucleotide sequence ID" value="XM_013543141.1"/>
</dbReference>
<protein>
    <submittedName>
        <fullName evidence="15">Trimeric intracellular cation channel type 1B.1 isoform X2</fullName>
    </submittedName>
</protein>
<gene>
    <name evidence="15" type="primary">LOC106165051</name>
</gene>
<feature type="transmembrane region" description="Helical" evidence="13">
    <location>
        <begin position="52"/>
        <end position="74"/>
    </location>
</feature>
<evidence type="ECO:0000256" key="6">
    <source>
        <dbReference type="ARBA" id="ARBA00022826"/>
    </source>
</evidence>
<dbReference type="GO" id="GO:0016020">
    <property type="term" value="C:membrane"/>
    <property type="evidence" value="ECO:0007669"/>
    <property type="project" value="InterPro"/>
</dbReference>
<evidence type="ECO:0000313" key="15">
    <source>
        <dbReference type="RefSeq" id="XP_013398595.1"/>
    </source>
</evidence>
<feature type="region of interest" description="Disordered" evidence="12">
    <location>
        <begin position="263"/>
        <end position="285"/>
    </location>
</feature>
<evidence type="ECO:0000256" key="4">
    <source>
        <dbReference type="ARBA" id="ARBA00022538"/>
    </source>
</evidence>
<accession>A0A1S3IK28</accession>
<dbReference type="Proteomes" id="UP000085678">
    <property type="component" value="Unplaced"/>
</dbReference>
<keyword evidence="7" id="KW-0630">Potassium</keyword>
<evidence type="ECO:0000256" key="12">
    <source>
        <dbReference type="SAM" id="MobiDB-lite"/>
    </source>
</evidence>
<dbReference type="AlphaFoldDB" id="A0A1S3IK28"/>
<proteinExistence type="inferred from homology"/>
<evidence type="ECO:0000256" key="1">
    <source>
        <dbReference type="ARBA" id="ARBA00004127"/>
    </source>
</evidence>
<keyword evidence="4" id="KW-0633">Potassium transport</keyword>